<evidence type="ECO:0000313" key="2">
    <source>
        <dbReference type="EMBL" id="GAA4074227.1"/>
    </source>
</evidence>
<gene>
    <name evidence="2" type="ORF">GCM10022214_33630</name>
</gene>
<comment type="caution">
    <text evidence="2">The sequence shown here is derived from an EMBL/GenBank/DDBJ whole genome shotgun (WGS) entry which is preliminary data.</text>
</comment>
<dbReference type="InterPro" id="IPR010982">
    <property type="entry name" value="Lambda_DNA-bd_dom_sf"/>
</dbReference>
<dbReference type="Pfam" id="PF01381">
    <property type="entry name" value="HTH_3"/>
    <property type="match status" value="1"/>
</dbReference>
<dbReference type="CDD" id="cd00093">
    <property type="entry name" value="HTH_XRE"/>
    <property type="match status" value="1"/>
</dbReference>
<organism evidence="2 3">
    <name type="scientific">Actinomadura miaoliensis</name>
    <dbReference type="NCBI Taxonomy" id="430685"/>
    <lineage>
        <taxon>Bacteria</taxon>
        <taxon>Bacillati</taxon>
        <taxon>Actinomycetota</taxon>
        <taxon>Actinomycetes</taxon>
        <taxon>Streptosporangiales</taxon>
        <taxon>Thermomonosporaceae</taxon>
        <taxon>Actinomadura</taxon>
    </lineage>
</organism>
<dbReference type="SMART" id="SM00530">
    <property type="entry name" value="HTH_XRE"/>
    <property type="match status" value="1"/>
</dbReference>
<name>A0ABP7VTL4_9ACTN</name>
<sequence length="276" mass="31469">MLPAADALDPDNNPWHWVSVDLRVWRIERNKSQADVADILGLESSTVSNIEAGRSKLTTENARKLDVAWRTRGHFERMVRMAESKHDPDWYKQSLSYERRAALIRAYESLWVPGLVQIEEYALASFEAAGATDPDRLWRDRKARQEILHRENPPQLQVLLDQAVILRQVGGVEVMCRQLQRLLELSHLPHVILRVIPFDEGAHMGQDGSFKIMSATRGQRRSGWDAVYAEAPIGGRLITDPAKAADFWIRWDRIGAKALTVAGTRRLILSTMESMR</sequence>
<dbReference type="SUPFAM" id="SSF47413">
    <property type="entry name" value="lambda repressor-like DNA-binding domains"/>
    <property type="match status" value="1"/>
</dbReference>
<dbReference type="Proteomes" id="UP001500683">
    <property type="component" value="Unassembled WGS sequence"/>
</dbReference>
<reference evidence="3" key="1">
    <citation type="journal article" date="2019" name="Int. J. Syst. Evol. Microbiol.">
        <title>The Global Catalogue of Microorganisms (GCM) 10K type strain sequencing project: providing services to taxonomists for standard genome sequencing and annotation.</title>
        <authorList>
            <consortium name="The Broad Institute Genomics Platform"/>
            <consortium name="The Broad Institute Genome Sequencing Center for Infectious Disease"/>
            <person name="Wu L."/>
            <person name="Ma J."/>
        </authorList>
    </citation>
    <scope>NUCLEOTIDE SEQUENCE [LARGE SCALE GENOMIC DNA]</scope>
    <source>
        <strain evidence="3">JCM 16702</strain>
    </source>
</reference>
<evidence type="ECO:0000313" key="3">
    <source>
        <dbReference type="Proteomes" id="UP001500683"/>
    </source>
</evidence>
<dbReference type="EMBL" id="BAAAZG010000019">
    <property type="protein sequence ID" value="GAA4074227.1"/>
    <property type="molecule type" value="Genomic_DNA"/>
</dbReference>
<protein>
    <recommendedName>
        <fullName evidence="1">HTH cro/C1-type domain-containing protein</fullName>
    </recommendedName>
</protein>
<keyword evidence="3" id="KW-1185">Reference proteome</keyword>
<dbReference type="InterPro" id="IPR043917">
    <property type="entry name" value="DUF5753"/>
</dbReference>
<accession>A0ABP7VTL4</accession>
<dbReference type="Gene3D" id="1.10.260.40">
    <property type="entry name" value="lambda repressor-like DNA-binding domains"/>
    <property type="match status" value="1"/>
</dbReference>
<proteinExistence type="predicted"/>
<feature type="domain" description="HTH cro/C1-type" evidence="1">
    <location>
        <begin position="22"/>
        <end position="65"/>
    </location>
</feature>
<dbReference type="Pfam" id="PF19054">
    <property type="entry name" value="DUF5753"/>
    <property type="match status" value="1"/>
</dbReference>
<evidence type="ECO:0000259" key="1">
    <source>
        <dbReference type="PROSITE" id="PS50943"/>
    </source>
</evidence>
<dbReference type="InterPro" id="IPR001387">
    <property type="entry name" value="Cro/C1-type_HTH"/>
</dbReference>
<dbReference type="PROSITE" id="PS50943">
    <property type="entry name" value="HTH_CROC1"/>
    <property type="match status" value="1"/>
</dbReference>